<evidence type="ECO:0000313" key="10">
    <source>
        <dbReference type="EMBL" id="CAF3689918.1"/>
    </source>
</evidence>
<dbReference type="Proteomes" id="UP000663829">
    <property type="component" value="Unassembled WGS sequence"/>
</dbReference>
<dbReference type="EMBL" id="CAJOBC010000503">
    <property type="protein sequence ID" value="CAF3594112.1"/>
    <property type="molecule type" value="Genomic_DNA"/>
</dbReference>
<evidence type="ECO:0000259" key="6">
    <source>
        <dbReference type="PROSITE" id="PS50888"/>
    </source>
</evidence>
<feature type="compositionally biased region" description="Low complexity" evidence="5">
    <location>
        <begin position="199"/>
        <end position="217"/>
    </location>
</feature>
<dbReference type="Proteomes" id="UP000677228">
    <property type="component" value="Unassembled WGS sequence"/>
</dbReference>
<evidence type="ECO:0000313" key="8">
    <source>
        <dbReference type="EMBL" id="CAF0910782.1"/>
    </source>
</evidence>
<dbReference type="SUPFAM" id="SSF47459">
    <property type="entry name" value="HLH, helix-loop-helix DNA-binding domain"/>
    <property type="match status" value="1"/>
</dbReference>
<dbReference type="EMBL" id="CAJOBA010003692">
    <property type="protein sequence ID" value="CAF3689918.1"/>
    <property type="molecule type" value="Genomic_DNA"/>
</dbReference>
<comment type="caution">
    <text evidence="7">The sequence shown here is derived from an EMBL/GenBank/DDBJ whole genome shotgun (WGS) entry which is preliminary data.</text>
</comment>
<dbReference type="SMART" id="SM00353">
    <property type="entry name" value="HLH"/>
    <property type="match status" value="1"/>
</dbReference>
<evidence type="ECO:0000313" key="9">
    <source>
        <dbReference type="EMBL" id="CAF3594112.1"/>
    </source>
</evidence>
<reference evidence="7" key="1">
    <citation type="submission" date="2021-02" db="EMBL/GenBank/DDBJ databases">
        <authorList>
            <person name="Nowell W R."/>
        </authorList>
    </citation>
    <scope>NUCLEOTIDE SEQUENCE</scope>
</reference>
<evidence type="ECO:0000256" key="4">
    <source>
        <dbReference type="ARBA" id="ARBA00023242"/>
    </source>
</evidence>
<dbReference type="EMBL" id="CAJNOK010003691">
    <property type="protein sequence ID" value="CAF0910782.1"/>
    <property type="molecule type" value="Genomic_DNA"/>
</dbReference>
<dbReference type="Pfam" id="PF00010">
    <property type="entry name" value="HLH"/>
    <property type="match status" value="1"/>
</dbReference>
<feature type="region of interest" description="Disordered" evidence="5">
    <location>
        <begin position="199"/>
        <end position="221"/>
    </location>
</feature>
<keyword evidence="3" id="KW-0804">Transcription</keyword>
<dbReference type="PANTHER" id="PTHR10985">
    <property type="entry name" value="BASIC HELIX-LOOP-HELIX TRANSCRIPTION FACTOR, HES-RELATED"/>
    <property type="match status" value="1"/>
</dbReference>
<proteinExistence type="predicted"/>
<dbReference type="InterPro" id="IPR050370">
    <property type="entry name" value="HES_HEY"/>
</dbReference>
<dbReference type="AlphaFoldDB" id="A0A813TA42"/>
<evidence type="ECO:0000256" key="1">
    <source>
        <dbReference type="ARBA" id="ARBA00004123"/>
    </source>
</evidence>
<keyword evidence="4" id="KW-0539">Nucleus</keyword>
<name>A0A813TA42_9BILA</name>
<feature type="domain" description="BHLH" evidence="6">
    <location>
        <begin position="18"/>
        <end position="73"/>
    </location>
</feature>
<gene>
    <name evidence="7" type="ORF">GPM918_LOCUS3907</name>
    <name evidence="8" type="ORF">OVA965_LOCUS10110</name>
    <name evidence="9" type="ORF">SRO942_LOCUS3907</name>
    <name evidence="10" type="ORF">TMI583_LOCUS10106</name>
</gene>
<dbReference type="Gene3D" id="4.10.280.10">
    <property type="entry name" value="Helix-loop-helix DNA-binding domain"/>
    <property type="match status" value="1"/>
</dbReference>
<evidence type="ECO:0000313" key="11">
    <source>
        <dbReference type="Proteomes" id="UP000663829"/>
    </source>
</evidence>
<evidence type="ECO:0000256" key="3">
    <source>
        <dbReference type="ARBA" id="ARBA00023163"/>
    </source>
</evidence>
<dbReference type="Proteomes" id="UP000681722">
    <property type="component" value="Unassembled WGS sequence"/>
</dbReference>
<evidence type="ECO:0000256" key="2">
    <source>
        <dbReference type="ARBA" id="ARBA00023015"/>
    </source>
</evidence>
<sequence>MLTCDYSNASSYSSEQSSRKLAKTCVEKKRRDRINKSLDELKELMALTDERARYQKLEKAEILEMAVNYVRNLKRIVHLSMEDYENSYRQCTEEIWKFINAIPNIVPEQRDRLANRCRQMWVRRTHPYARTSHTTSYHPPTHHINELSHQMIFNTNKIYQEQQKISSMHPLELVINNNSSSNSTPLILSSFSNVSPSTSSHVDSSISSSSSLGSCGSNHGGQKIQTIWRPYA</sequence>
<dbReference type="GO" id="GO:0046983">
    <property type="term" value="F:protein dimerization activity"/>
    <property type="evidence" value="ECO:0007669"/>
    <property type="project" value="InterPro"/>
</dbReference>
<organism evidence="7 11">
    <name type="scientific">Didymodactylos carnosus</name>
    <dbReference type="NCBI Taxonomy" id="1234261"/>
    <lineage>
        <taxon>Eukaryota</taxon>
        <taxon>Metazoa</taxon>
        <taxon>Spiralia</taxon>
        <taxon>Gnathifera</taxon>
        <taxon>Rotifera</taxon>
        <taxon>Eurotatoria</taxon>
        <taxon>Bdelloidea</taxon>
        <taxon>Philodinida</taxon>
        <taxon>Philodinidae</taxon>
        <taxon>Didymodactylos</taxon>
    </lineage>
</organism>
<keyword evidence="11" id="KW-1185">Reference proteome</keyword>
<comment type="subcellular location">
    <subcellularLocation>
        <location evidence="1">Nucleus</location>
    </subcellularLocation>
</comment>
<dbReference type="InterPro" id="IPR036638">
    <property type="entry name" value="HLH_DNA-bd_sf"/>
</dbReference>
<keyword evidence="2" id="KW-0805">Transcription regulation</keyword>
<dbReference type="GO" id="GO:0005634">
    <property type="term" value="C:nucleus"/>
    <property type="evidence" value="ECO:0007669"/>
    <property type="project" value="UniProtKB-SubCell"/>
</dbReference>
<dbReference type="EMBL" id="CAJNOQ010000503">
    <property type="protein sequence ID" value="CAF0808601.1"/>
    <property type="molecule type" value="Genomic_DNA"/>
</dbReference>
<dbReference type="CDD" id="cd11410">
    <property type="entry name" value="bHLH_O_HES"/>
    <property type="match status" value="1"/>
</dbReference>
<dbReference type="PROSITE" id="PS50888">
    <property type="entry name" value="BHLH"/>
    <property type="match status" value="1"/>
</dbReference>
<dbReference type="Proteomes" id="UP000682733">
    <property type="component" value="Unassembled WGS sequence"/>
</dbReference>
<accession>A0A813TA42</accession>
<dbReference type="OrthoDB" id="6085656at2759"/>
<protein>
    <recommendedName>
        <fullName evidence="6">BHLH domain-containing protein</fullName>
    </recommendedName>
</protein>
<evidence type="ECO:0000313" key="7">
    <source>
        <dbReference type="EMBL" id="CAF0808601.1"/>
    </source>
</evidence>
<evidence type="ECO:0000256" key="5">
    <source>
        <dbReference type="SAM" id="MobiDB-lite"/>
    </source>
</evidence>
<dbReference type="InterPro" id="IPR011598">
    <property type="entry name" value="bHLH_dom"/>
</dbReference>